<comment type="caution">
    <text evidence="1">The sequence shown here is derived from an EMBL/GenBank/DDBJ whole genome shotgun (WGS) entry which is preliminary data.</text>
</comment>
<keyword evidence="1" id="KW-0560">Oxidoreductase</keyword>
<keyword evidence="2" id="KW-1185">Reference proteome</keyword>
<name>A0ACB6ZVJ7_THEGA</name>
<dbReference type="Proteomes" id="UP000886501">
    <property type="component" value="Unassembled WGS sequence"/>
</dbReference>
<sequence length="174" mass="18777">MATVKVDDTLPSGTFSYIPWTPQLTDKLACGIPISLNTDEWKGKKVIIISVPGAFTPTCHANHLPPYLKKYEEFKAKGVDVIVVIAANDPFVMSGWGRFEGLEDKILTLTDTNAAWSKSLGLQLDLTEKGFGIRTGRFAIIVDDLIIKYIGAEPGPGVTVSGADAVLAALQDQK</sequence>
<organism evidence="1 2">
    <name type="scientific">Thelephora ganbajun</name>
    <name type="common">Ganba fungus</name>
    <dbReference type="NCBI Taxonomy" id="370292"/>
    <lineage>
        <taxon>Eukaryota</taxon>
        <taxon>Fungi</taxon>
        <taxon>Dikarya</taxon>
        <taxon>Basidiomycota</taxon>
        <taxon>Agaricomycotina</taxon>
        <taxon>Agaricomycetes</taxon>
        <taxon>Thelephorales</taxon>
        <taxon>Thelephoraceae</taxon>
        <taxon>Thelephora</taxon>
    </lineage>
</organism>
<protein>
    <submittedName>
        <fullName evidence="1">Thioredoxin-dependent peroxidase</fullName>
    </submittedName>
</protein>
<reference evidence="1" key="2">
    <citation type="journal article" date="2020" name="Nat. Commun.">
        <title>Large-scale genome sequencing of mycorrhizal fungi provides insights into the early evolution of symbiotic traits.</title>
        <authorList>
            <person name="Miyauchi S."/>
            <person name="Kiss E."/>
            <person name="Kuo A."/>
            <person name="Drula E."/>
            <person name="Kohler A."/>
            <person name="Sanchez-Garcia M."/>
            <person name="Morin E."/>
            <person name="Andreopoulos B."/>
            <person name="Barry K.W."/>
            <person name="Bonito G."/>
            <person name="Buee M."/>
            <person name="Carver A."/>
            <person name="Chen C."/>
            <person name="Cichocki N."/>
            <person name="Clum A."/>
            <person name="Culley D."/>
            <person name="Crous P.W."/>
            <person name="Fauchery L."/>
            <person name="Girlanda M."/>
            <person name="Hayes R.D."/>
            <person name="Keri Z."/>
            <person name="LaButti K."/>
            <person name="Lipzen A."/>
            <person name="Lombard V."/>
            <person name="Magnuson J."/>
            <person name="Maillard F."/>
            <person name="Murat C."/>
            <person name="Nolan M."/>
            <person name="Ohm R.A."/>
            <person name="Pangilinan J."/>
            <person name="Pereira M.F."/>
            <person name="Perotto S."/>
            <person name="Peter M."/>
            <person name="Pfister S."/>
            <person name="Riley R."/>
            <person name="Sitrit Y."/>
            <person name="Stielow J.B."/>
            <person name="Szollosi G."/>
            <person name="Zifcakova L."/>
            <person name="Stursova M."/>
            <person name="Spatafora J.W."/>
            <person name="Tedersoo L."/>
            <person name="Vaario L.M."/>
            <person name="Yamada A."/>
            <person name="Yan M."/>
            <person name="Wang P."/>
            <person name="Xu J."/>
            <person name="Bruns T."/>
            <person name="Baldrian P."/>
            <person name="Vilgalys R."/>
            <person name="Dunand C."/>
            <person name="Henrissat B."/>
            <person name="Grigoriev I.V."/>
            <person name="Hibbett D."/>
            <person name="Nagy L.G."/>
            <person name="Martin F.M."/>
        </authorList>
    </citation>
    <scope>NUCLEOTIDE SEQUENCE</scope>
    <source>
        <strain evidence="1">P2</strain>
    </source>
</reference>
<evidence type="ECO:0000313" key="1">
    <source>
        <dbReference type="EMBL" id="KAF9653622.1"/>
    </source>
</evidence>
<gene>
    <name evidence="1" type="ORF">BDM02DRAFT_3087268</name>
</gene>
<reference evidence="1" key="1">
    <citation type="submission" date="2019-10" db="EMBL/GenBank/DDBJ databases">
        <authorList>
            <consortium name="DOE Joint Genome Institute"/>
            <person name="Kuo A."/>
            <person name="Miyauchi S."/>
            <person name="Kiss E."/>
            <person name="Drula E."/>
            <person name="Kohler A."/>
            <person name="Sanchez-Garcia M."/>
            <person name="Andreopoulos B."/>
            <person name="Barry K.W."/>
            <person name="Bonito G."/>
            <person name="Buee M."/>
            <person name="Carver A."/>
            <person name="Chen C."/>
            <person name="Cichocki N."/>
            <person name="Clum A."/>
            <person name="Culley D."/>
            <person name="Crous P.W."/>
            <person name="Fauchery L."/>
            <person name="Girlanda M."/>
            <person name="Hayes R."/>
            <person name="Keri Z."/>
            <person name="Labutti K."/>
            <person name="Lipzen A."/>
            <person name="Lombard V."/>
            <person name="Magnuson J."/>
            <person name="Maillard F."/>
            <person name="Morin E."/>
            <person name="Murat C."/>
            <person name="Nolan M."/>
            <person name="Ohm R."/>
            <person name="Pangilinan J."/>
            <person name="Pereira M."/>
            <person name="Perotto S."/>
            <person name="Peter M."/>
            <person name="Riley R."/>
            <person name="Sitrit Y."/>
            <person name="Stielow B."/>
            <person name="Szollosi G."/>
            <person name="Zifcakova L."/>
            <person name="Stursova M."/>
            <person name="Spatafora J.W."/>
            <person name="Tedersoo L."/>
            <person name="Vaario L.-M."/>
            <person name="Yamada A."/>
            <person name="Yan M."/>
            <person name="Wang P."/>
            <person name="Xu J."/>
            <person name="Bruns T."/>
            <person name="Baldrian P."/>
            <person name="Vilgalys R."/>
            <person name="Henrissat B."/>
            <person name="Grigoriev I.V."/>
            <person name="Hibbett D."/>
            <person name="Nagy L.G."/>
            <person name="Martin F.M."/>
        </authorList>
    </citation>
    <scope>NUCLEOTIDE SEQUENCE</scope>
    <source>
        <strain evidence="1">P2</strain>
    </source>
</reference>
<dbReference type="EMBL" id="MU117963">
    <property type="protein sequence ID" value="KAF9653622.1"/>
    <property type="molecule type" value="Genomic_DNA"/>
</dbReference>
<keyword evidence="1" id="KW-0575">Peroxidase</keyword>
<proteinExistence type="predicted"/>
<evidence type="ECO:0000313" key="2">
    <source>
        <dbReference type="Proteomes" id="UP000886501"/>
    </source>
</evidence>
<accession>A0ACB6ZVJ7</accession>